<protein>
    <submittedName>
        <fullName evidence="2">Competence-damaged family protein</fullName>
    </submittedName>
</protein>
<reference evidence="2 3" key="1">
    <citation type="submission" date="2014-02" db="EMBL/GenBank/DDBJ databases">
        <title>Comparative genomics and transcriptomics to identify genetic mechanisms underlying the emergence of carbapenem resistant Acinetobacter baumannii (CRAb).</title>
        <authorList>
            <person name="Harris A.D."/>
            <person name="Johnson K.J."/>
            <person name="George J."/>
            <person name="Shefchek K."/>
            <person name="Daugherty S.C."/>
            <person name="Parankush S."/>
            <person name="Sadzewicz L."/>
            <person name="Tallon L."/>
            <person name="Sengamalay N."/>
            <person name="Hazen T.H."/>
            <person name="Rasko D.A."/>
        </authorList>
    </citation>
    <scope>NUCLEOTIDE SEQUENCE [LARGE SCALE GENOMIC DNA]</scope>
    <source>
        <strain evidence="2 3">1295743</strain>
    </source>
</reference>
<dbReference type="Pfam" id="PF02464">
    <property type="entry name" value="CinA"/>
    <property type="match status" value="1"/>
</dbReference>
<comment type="caution">
    <text evidence="2">The sequence shown here is derived from an EMBL/GenBank/DDBJ whole genome shotgun (WGS) entry which is preliminary data.</text>
</comment>
<gene>
    <name evidence="2" type="ORF">J512_4150</name>
</gene>
<evidence type="ECO:0000313" key="2">
    <source>
        <dbReference type="EMBL" id="EXB03337.1"/>
    </source>
</evidence>
<evidence type="ECO:0000259" key="1">
    <source>
        <dbReference type="Pfam" id="PF02464"/>
    </source>
</evidence>
<dbReference type="Proteomes" id="UP000020595">
    <property type="component" value="Unassembled WGS sequence"/>
</dbReference>
<dbReference type="PATRIC" id="fig|1310613.3.peg.3957"/>
<dbReference type="RefSeq" id="WP_032051911.1">
    <property type="nucleotide sequence ID" value="NZ_JEWH01000104.1"/>
</dbReference>
<dbReference type="Gene3D" id="3.90.950.20">
    <property type="entry name" value="CinA-like"/>
    <property type="match status" value="1"/>
</dbReference>
<name>A0A009HGJ4_ACIB9</name>
<organism evidence="2 3">
    <name type="scientific">Acinetobacter baumannii (strain 1295743)</name>
    <dbReference type="NCBI Taxonomy" id="1310613"/>
    <lineage>
        <taxon>Bacteria</taxon>
        <taxon>Pseudomonadati</taxon>
        <taxon>Pseudomonadota</taxon>
        <taxon>Gammaproteobacteria</taxon>
        <taxon>Moraxellales</taxon>
        <taxon>Moraxellaceae</taxon>
        <taxon>Acinetobacter</taxon>
        <taxon>Acinetobacter calcoaceticus/baumannii complex</taxon>
    </lineage>
</organism>
<sequence>MFNKCCELLAKEKIKIAFFESASAGYLAYRFSLSPYSGDILIGSLVSYDLRVKENTLHISEELIEKYTAESMQVTVEMINKGKELLYADLYVACTGLLKKGGSETPEKPVGTFFYSIYYKNNFYNFRRVLRGPAFLKLRKLIYYVTQDIKLIILEGLCCTKI</sequence>
<proteinExistence type="predicted"/>
<feature type="domain" description="CinA C-terminal" evidence="1">
    <location>
        <begin position="4"/>
        <end position="125"/>
    </location>
</feature>
<dbReference type="SUPFAM" id="SSF142433">
    <property type="entry name" value="CinA-like"/>
    <property type="match status" value="1"/>
</dbReference>
<dbReference type="EMBL" id="JEWH01000104">
    <property type="protein sequence ID" value="EXB03337.1"/>
    <property type="molecule type" value="Genomic_DNA"/>
</dbReference>
<dbReference type="InterPro" id="IPR036653">
    <property type="entry name" value="CinA-like_C"/>
</dbReference>
<accession>A0A009HGJ4</accession>
<dbReference type="AlphaFoldDB" id="A0A009HGJ4"/>
<dbReference type="InterPro" id="IPR008136">
    <property type="entry name" value="CinA_C"/>
</dbReference>
<evidence type="ECO:0000313" key="3">
    <source>
        <dbReference type="Proteomes" id="UP000020595"/>
    </source>
</evidence>